<comment type="caution">
    <text evidence="5">The sequence shown here is derived from an EMBL/GenBank/DDBJ whole genome shotgun (WGS) entry which is preliminary data.</text>
</comment>
<keyword evidence="2" id="KW-0378">Hydrolase</keyword>
<feature type="compositionally biased region" description="Gly residues" evidence="3">
    <location>
        <begin position="253"/>
        <end position="263"/>
    </location>
</feature>
<gene>
    <name evidence="5" type="ORF">D7294_22705</name>
</gene>
<proteinExistence type="inferred from homology"/>
<dbReference type="RefSeq" id="WP_120682699.1">
    <property type="nucleotide sequence ID" value="NZ_RBAL01000015.1"/>
</dbReference>
<dbReference type="SUPFAM" id="SSF55811">
    <property type="entry name" value="Nudix"/>
    <property type="match status" value="1"/>
</dbReference>
<dbReference type="InterPro" id="IPR015797">
    <property type="entry name" value="NUDIX_hydrolase-like_dom_sf"/>
</dbReference>
<evidence type="ECO:0000313" key="5">
    <source>
        <dbReference type="EMBL" id="RKN38995.1"/>
    </source>
</evidence>
<reference evidence="5 6" key="1">
    <citation type="journal article" date="2014" name="Int. J. Syst. Evol. Microbiol.">
        <title>Streptomyces hoynatensis sp. nov., isolated from deep marine sediment.</title>
        <authorList>
            <person name="Veyisoglu A."/>
            <person name="Sahin N."/>
        </authorList>
    </citation>
    <scope>NUCLEOTIDE SEQUENCE [LARGE SCALE GENOMIC DNA]</scope>
    <source>
        <strain evidence="5 6">KCTC 29097</strain>
    </source>
</reference>
<evidence type="ECO:0000313" key="6">
    <source>
        <dbReference type="Proteomes" id="UP000272474"/>
    </source>
</evidence>
<dbReference type="AlphaFoldDB" id="A0A3A9YSQ3"/>
<accession>A0A3A9YSQ3</accession>
<dbReference type="GO" id="GO:0016787">
    <property type="term" value="F:hydrolase activity"/>
    <property type="evidence" value="ECO:0007669"/>
    <property type="project" value="UniProtKB-KW"/>
</dbReference>
<dbReference type="Gene3D" id="3.90.79.10">
    <property type="entry name" value="Nucleoside Triphosphate Pyrophosphohydrolase"/>
    <property type="match status" value="1"/>
</dbReference>
<evidence type="ECO:0000259" key="4">
    <source>
        <dbReference type="PROSITE" id="PS51462"/>
    </source>
</evidence>
<organism evidence="5 6">
    <name type="scientific">Streptomyces hoynatensis</name>
    <dbReference type="NCBI Taxonomy" id="1141874"/>
    <lineage>
        <taxon>Bacteria</taxon>
        <taxon>Bacillati</taxon>
        <taxon>Actinomycetota</taxon>
        <taxon>Actinomycetes</taxon>
        <taxon>Kitasatosporales</taxon>
        <taxon>Streptomycetaceae</taxon>
        <taxon>Streptomyces</taxon>
    </lineage>
</organism>
<dbReference type="PROSITE" id="PS51462">
    <property type="entry name" value="NUDIX"/>
    <property type="match status" value="1"/>
</dbReference>
<dbReference type="PANTHER" id="PTHR43736:SF1">
    <property type="entry name" value="DIHYDRONEOPTERIN TRIPHOSPHATE DIPHOSPHATASE"/>
    <property type="match status" value="1"/>
</dbReference>
<dbReference type="EMBL" id="RBAL01000015">
    <property type="protein sequence ID" value="RKN38995.1"/>
    <property type="molecule type" value="Genomic_DNA"/>
</dbReference>
<dbReference type="PROSITE" id="PS00893">
    <property type="entry name" value="NUDIX_BOX"/>
    <property type="match status" value="1"/>
</dbReference>
<evidence type="ECO:0000256" key="1">
    <source>
        <dbReference type="ARBA" id="ARBA00005582"/>
    </source>
</evidence>
<evidence type="ECO:0000256" key="2">
    <source>
        <dbReference type="ARBA" id="ARBA00022801"/>
    </source>
</evidence>
<comment type="similarity">
    <text evidence="1">Belongs to the Nudix hydrolase family.</text>
</comment>
<dbReference type="InterPro" id="IPR020084">
    <property type="entry name" value="NUDIX_hydrolase_CS"/>
</dbReference>
<name>A0A3A9YSQ3_9ACTN</name>
<dbReference type="CDD" id="cd18873">
    <property type="entry name" value="NUDIX_NadM_like"/>
    <property type="match status" value="1"/>
</dbReference>
<dbReference type="Pfam" id="PF00293">
    <property type="entry name" value="NUDIX"/>
    <property type="match status" value="1"/>
</dbReference>
<feature type="domain" description="Nudix hydrolase" evidence="4">
    <location>
        <begin position="1"/>
        <end position="136"/>
    </location>
</feature>
<sequence length="263" mass="27249">MAAAVLTVDLVVLGNEGAGWHLLLIRRGKEPCRGRWALPGGKVGEEEDAARAACRELAEETGLRASPAGLVPLSWRTAPGRDPRGRYASLVYAVPLPWLPRVSGGDDAAAAWWQPLAELPWDEADAKGTEDAKDAEDAYPGRAFAFDHAEILREALPGVPRGGPPEPSFRAATWADVWQLGRLAGAGGRAACRALAGDADAFGAVRVAAVGGFLIGCSLPAPGEPNGRLVRVSPHWLGRGVEEGLAADAPPRGGAGGRGEGPG</sequence>
<keyword evidence="6" id="KW-1185">Reference proteome</keyword>
<protein>
    <submittedName>
        <fullName evidence="5">NUDIX domain-containing protein</fullName>
    </submittedName>
</protein>
<evidence type="ECO:0000256" key="3">
    <source>
        <dbReference type="SAM" id="MobiDB-lite"/>
    </source>
</evidence>
<dbReference type="InterPro" id="IPR000086">
    <property type="entry name" value="NUDIX_hydrolase_dom"/>
</dbReference>
<feature type="region of interest" description="Disordered" evidence="3">
    <location>
        <begin position="243"/>
        <end position="263"/>
    </location>
</feature>
<dbReference type="OrthoDB" id="9804442at2"/>
<dbReference type="PANTHER" id="PTHR43736">
    <property type="entry name" value="ADP-RIBOSE PYROPHOSPHATASE"/>
    <property type="match status" value="1"/>
</dbReference>
<dbReference type="Proteomes" id="UP000272474">
    <property type="component" value="Unassembled WGS sequence"/>
</dbReference>